<name>A0A1I7NPM6_9HYPH</name>
<organism evidence="6 7">
    <name type="scientific">Devosia crocina</name>
    <dbReference type="NCBI Taxonomy" id="429728"/>
    <lineage>
        <taxon>Bacteria</taxon>
        <taxon>Pseudomonadati</taxon>
        <taxon>Pseudomonadota</taxon>
        <taxon>Alphaproteobacteria</taxon>
        <taxon>Hyphomicrobiales</taxon>
        <taxon>Devosiaceae</taxon>
        <taxon>Devosia</taxon>
    </lineage>
</organism>
<protein>
    <submittedName>
        <fullName evidence="6">Phage integrase family protein</fullName>
    </submittedName>
</protein>
<evidence type="ECO:0000259" key="5">
    <source>
        <dbReference type="PROSITE" id="PS51898"/>
    </source>
</evidence>
<dbReference type="Gene3D" id="1.10.150.130">
    <property type="match status" value="1"/>
</dbReference>
<dbReference type="GO" id="GO:0003677">
    <property type="term" value="F:DNA binding"/>
    <property type="evidence" value="ECO:0007669"/>
    <property type="project" value="UniProtKB-KW"/>
</dbReference>
<evidence type="ECO:0000256" key="3">
    <source>
        <dbReference type="ARBA" id="ARBA00023125"/>
    </source>
</evidence>
<evidence type="ECO:0000313" key="6">
    <source>
        <dbReference type="EMBL" id="SFV36573.1"/>
    </source>
</evidence>
<dbReference type="STRING" id="429728.SAMN05216456_2562"/>
<evidence type="ECO:0000256" key="1">
    <source>
        <dbReference type="ARBA" id="ARBA00008857"/>
    </source>
</evidence>
<keyword evidence="7" id="KW-1185">Reference proteome</keyword>
<keyword evidence="3" id="KW-0238">DNA-binding</keyword>
<dbReference type="PROSITE" id="PS51898">
    <property type="entry name" value="TYR_RECOMBINASE"/>
    <property type="match status" value="1"/>
</dbReference>
<comment type="similarity">
    <text evidence="1">Belongs to the 'phage' integrase family.</text>
</comment>
<evidence type="ECO:0000256" key="4">
    <source>
        <dbReference type="ARBA" id="ARBA00023172"/>
    </source>
</evidence>
<dbReference type="InterPro" id="IPR010998">
    <property type="entry name" value="Integrase_recombinase_N"/>
</dbReference>
<dbReference type="InterPro" id="IPR011010">
    <property type="entry name" value="DNA_brk_join_enz"/>
</dbReference>
<dbReference type="PANTHER" id="PTHR30349:SF41">
    <property type="entry name" value="INTEGRASE_RECOMBINASE PROTEIN MJ0367-RELATED"/>
    <property type="match status" value="1"/>
</dbReference>
<dbReference type="SUPFAM" id="SSF56349">
    <property type="entry name" value="DNA breaking-rejoining enzymes"/>
    <property type="match status" value="1"/>
</dbReference>
<evidence type="ECO:0000256" key="2">
    <source>
        <dbReference type="ARBA" id="ARBA00022908"/>
    </source>
</evidence>
<dbReference type="PANTHER" id="PTHR30349">
    <property type="entry name" value="PHAGE INTEGRASE-RELATED"/>
    <property type="match status" value="1"/>
</dbReference>
<dbReference type="InterPro" id="IPR013762">
    <property type="entry name" value="Integrase-like_cat_sf"/>
</dbReference>
<dbReference type="EMBL" id="FPCK01000002">
    <property type="protein sequence ID" value="SFV36573.1"/>
    <property type="molecule type" value="Genomic_DNA"/>
</dbReference>
<sequence length="413" mass="46831">METETQPFQLFQRGATYWVRFSIKGQGQQRFSLGTKDAALAQRLAQQKYQHSVWSADQGLLAGKTSFDKLAQQYIEELLDRAKANPKKAAIAKAEKAIIDRYLVAFFGKSTVTSIAEPKLHEYLQWRKAYWVTGPGAKVQFVTYDLANGKQGRRKVKHEPPHPNTVRREASALRGVLNFAVRLGYLRRGDVPELRLEAGKKNKRPAFTTDEINTILNAALERLQDAFAQPKLRHERVGLYAFITVAVETGMRPTELYNLNWAHIVGFESERGRPLGERRIRIDAYGKGMAPRQMVPKRGAFSAFEHLWDAFVATHGRAPGPNDPVFTNHDGERIGSIKRSLNNLLEATGMKADAFGRPRTAYSFRHTYATNQIRDGVDVYMLAINMRTSVRMIEMYYSDIIPEDRAKLLEGNS</sequence>
<dbReference type="GO" id="GO:0015074">
    <property type="term" value="P:DNA integration"/>
    <property type="evidence" value="ECO:0007669"/>
    <property type="project" value="UniProtKB-KW"/>
</dbReference>
<evidence type="ECO:0000313" key="7">
    <source>
        <dbReference type="Proteomes" id="UP000199074"/>
    </source>
</evidence>
<dbReference type="RefSeq" id="WP_175528591.1">
    <property type="nucleotide sequence ID" value="NZ_FPCK01000002.1"/>
</dbReference>
<dbReference type="Gene3D" id="1.10.443.10">
    <property type="entry name" value="Intergrase catalytic core"/>
    <property type="match status" value="1"/>
</dbReference>
<proteinExistence type="inferred from homology"/>
<dbReference type="InterPro" id="IPR002104">
    <property type="entry name" value="Integrase_catalytic"/>
</dbReference>
<gene>
    <name evidence="6" type="ORF">SAMN05216456_2562</name>
</gene>
<dbReference type="GO" id="GO:0006310">
    <property type="term" value="P:DNA recombination"/>
    <property type="evidence" value="ECO:0007669"/>
    <property type="project" value="UniProtKB-KW"/>
</dbReference>
<keyword evidence="2" id="KW-0229">DNA integration</keyword>
<dbReference type="AlphaFoldDB" id="A0A1I7NPM6"/>
<dbReference type="InterPro" id="IPR050090">
    <property type="entry name" value="Tyrosine_recombinase_XerCD"/>
</dbReference>
<keyword evidence="4" id="KW-0233">DNA recombination</keyword>
<dbReference type="Pfam" id="PF00589">
    <property type="entry name" value="Phage_integrase"/>
    <property type="match status" value="1"/>
</dbReference>
<feature type="domain" description="Tyr recombinase" evidence="5">
    <location>
        <begin position="202"/>
        <end position="410"/>
    </location>
</feature>
<reference evidence="6 7" key="1">
    <citation type="submission" date="2016-10" db="EMBL/GenBank/DDBJ databases">
        <authorList>
            <person name="de Groot N.N."/>
        </authorList>
    </citation>
    <scope>NUCLEOTIDE SEQUENCE [LARGE SCALE GENOMIC DNA]</scope>
    <source>
        <strain evidence="6 7">IPL20</strain>
    </source>
</reference>
<accession>A0A1I7NPM6</accession>
<dbReference type="CDD" id="cd00397">
    <property type="entry name" value="DNA_BRE_C"/>
    <property type="match status" value="1"/>
</dbReference>
<dbReference type="Proteomes" id="UP000199074">
    <property type="component" value="Unassembled WGS sequence"/>
</dbReference>